<accession>A0ABP9LF02</accession>
<organism evidence="2 3">
    <name type="scientific">[Roseibacterium] beibuensis</name>
    <dbReference type="NCBI Taxonomy" id="1193142"/>
    <lineage>
        <taxon>Bacteria</taxon>
        <taxon>Pseudomonadati</taxon>
        <taxon>Pseudomonadota</taxon>
        <taxon>Alphaproteobacteria</taxon>
        <taxon>Rhodobacterales</taxon>
        <taxon>Roseobacteraceae</taxon>
        <taxon>Roseicyclus</taxon>
    </lineage>
</organism>
<evidence type="ECO:0000256" key="1">
    <source>
        <dbReference type="SAM" id="MobiDB-lite"/>
    </source>
</evidence>
<feature type="region of interest" description="Disordered" evidence="1">
    <location>
        <begin position="66"/>
        <end position="97"/>
    </location>
</feature>
<sequence length="97" mass="10319">MPAHIGAAFVDKKFGEVLDPGMIDGTQDAAPLPLLADQPGRDELFQVMRQDRTGDAHILAQLPDRQARRAGANKAAQNGKARLGAECGEGRRGEGEV</sequence>
<evidence type="ECO:0000313" key="3">
    <source>
        <dbReference type="Proteomes" id="UP001499910"/>
    </source>
</evidence>
<comment type="caution">
    <text evidence="2">The sequence shown here is derived from an EMBL/GenBank/DDBJ whole genome shotgun (WGS) entry which is preliminary data.</text>
</comment>
<feature type="compositionally biased region" description="Low complexity" evidence="1">
    <location>
        <begin position="69"/>
        <end position="82"/>
    </location>
</feature>
<reference evidence="3" key="1">
    <citation type="journal article" date="2019" name="Int. J. Syst. Evol. Microbiol.">
        <title>The Global Catalogue of Microorganisms (GCM) 10K type strain sequencing project: providing services to taxonomists for standard genome sequencing and annotation.</title>
        <authorList>
            <consortium name="The Broad Institute Genomics Platform"/>
            <consortium name="The Broad Institute Genome Sequencing Center for Infectious Disease"/>
            <person name="Wu L."/>
            <person name="Ma J."/>
        </authorList>
    </citation>
    <scope>NUCLEOTIDE SEQUENCE [LARGE SCALE GENOMIC DNA]</scope>
    <source>
        <strain evidence="3">JCM 18015</strain>
    </source>
</reference>
<evidence type="ECO:0000313" key="2">
    <source>
        <dbReference type="EMBL" id="GAA5077123.1"/>
    </source>
</evidence>
<dbReference type="EMBL" id="BAABHW010000004">
    <property type="protein sequence ID" value="GAA5077123.1"/>
    <property type="molecule type" value="Genomic_DNA"/>
</dbReference>
<proteinExistence type="predicted"/>
<protein>
    <submittedName>
        <fullName evidence="2">Uncharacterized protein</fullName>
    </submittedName>
</protein>
<gene>
    <name evidence="2" type="ORF">GCM10023209_27020</name>
</gene>
<dbReference type="Proteomes" id="UP001499910">
    <property type="component" value="Unassembled WGS sequence"/>
</dbReference>
<name>A0ABP9LF02_9RHOB</name>
<feature type="compositionally biased region" description="Basic and acidic residues" evidence="1">
    <location>
        <begin position="88"/>
        <end position="97"/>
    </location>
</feature>
<keyword evidence="3" id="KW-1185">Reference proteome</keyword>